<dbReference type="EC" id="7.1.1.2" evidence="10"/>
<feature type="transmembrane region" description="Helical" evidence="11">
    <location>
        <begin position="6"/>
        <end position="25"/>
    </location>
</feature>
<keyword evidence="7 10" id="KW-0830">Ubiquinone</keyword>
<feature type="transmembrane region" description="Helical" evidence="11">
    <location>
        <begin position="273"/>
        <end position="293"/>
    </location>
</feature>
<evidence type="ECO:0000256" key="2">
    <source>
        <dbReference type="ARBA" id="ARBA00010535"/>
    </source>
</evidence>
<gene>
    <name evidence="12" type="primary">NAD1</name>
</gene>
<dbReference type="GO" id="GO:0009060">
    <property type="term" value="P:aerobic respiration"/>
    <property type="evidence" value="ECO:0007669"/>
    <property type="project" value="TreeGrafter"/>
</dbReference>
<dbReference type="GO" id="GO:0008137">
    <property type="term" value="F:NADH dehydrogenase (ubiquinone) activity"/>
    <property type="evidence" value="ECO:0007669"/>
    <property type="project" value="UniProtKB-EC"/>
</dbReference>
<keyword evidence="5 9" id="KW-0812">Transmembrane</keyword>
<dbReference type="PANTHER" id="PTHR11432:SF3">
    <property type="entry name" value="NADH-UBIQUINONE OXIDOREDUCTASE CHAIN 1"/>
    <property type="match status" value="1"/>
</dbReference>
<sequence length="300" mass="34329">MLIWFIQIFMLTLMILLAVAFITLLERAYMGITQRRRGPNKISLWGILQPVLDGMKLVMKSTMKPNHLNIILFSIIPAINFILFIAFWSAMPFLFKMLQFSLSSLFMIVLLGMMGFGIMITGWASNNKYALFGSLRSMTQSISYEITLSLVILSILCMKNSLDLSNMWKGFVNMEIYFSVVLLIPVVTMILAECGRTPFDLMEAESELVSGYNVEYNSVEFAFLFMTEYGMVILLSILFSILLSPTISSYASFIIMNSILFARYTLPRMRYDFLMSLMWKSLLPAVILTWIIIFNTSVSP</sequence>
<dbReference type="Pfam" id="PF00146">
    <property type="entry name" value="NADHdh"/>
    <property type="match status" value="1"/>
</dbReference>
<evidence type="ECO:0000256" key="6">
    <source>
        <dbReference type="ARBA" id="ARBA00022989"/>
    </source>
</evidence>
<feature type="transmembrane region" description="Helical" evidence="11">
    <location>
        <begin position="100"/>
        <end position="121"/>
    </location>
</feature>
<keyword evidence="10 12" id="KW-0496">Mitochondrion</keyword>
<dbReference type="EMBL" id="MZ229689">
    <property type="protein sequence ID" value="QXJ80349.1"/>
    <property type="molecule type" value="Genomic_DNA"/>
</dbReference>
<dbReference type="AlphaFoldDB" id="A0A8F5DPV9"/>
<evidence type="ECO:0000256" key="5">
    <source>
        <dbReference type="ARBA" id="ARBA00022692"/>
    </source>
</evidence>
<feature type="transmembrane region" description="Helical" evidence="11">
    <location>
        <begin position="68"/>
        <end position="88"/>
    </location>
</feature>
<comment type="similarity">
    <text evidence="2 9">Belongs to the complex I subunit 1 family.</text>
</comment>
<name>A0A8F5DPV9_9BILA</name>
<evidence type="ECO:0000256" key="8">
    <source>
        <dbReference type="ARBA" id="ARBA00023136"/>
    </source>
</evidence>
<accession>A0A8F5DPV9</accession>
<evidence type="ECO:0000256" key="4">
    <source>
        <dbReference type="ARBA" id="ARBA00022448"/>
    </source>
</evidence>
<keyword evidence="9" id="KW-0520">NAD</keyword>
<evidence type="ECO:0000256" key="11">
    <source>
        <dbReference type="SAM" id="Phobius"/>
    </source>
</evidence>
<evidence type="ECO:0000256" key="3">
    <source>
        <dbReference type="ARBA" id="ARBA00021009"/>
    </source>
</evidence>
<evidence type="ECO:0000256" key="10">
    <source>
        <dbReference type="RuleBase" id="RU000473"/>
    </source>
</evidence>
<dbReference type="InterPro" id="IPR018086">
    <property type="entry name" value="NADH_UbQ_OxRdtase_su1_CS"/>
</dbReference>
<reference evidence="12" key="1">
    <citation type="journal article" date="2021" name="Life">
        <title>Mitogenomics and Evolutionary History of Rodent Whipworms (Trichuris spp.) Originating from Three Biogeographic Regions.</title>
        <authorList>
            <person name="Petruzela J."/>
            <person name="Ribas A."/>
            <person name="de Bellocq J.G."/>
        </authorList>
    </citation>
    <scope>NUCLEOTIDE SEQUENCE</scope>
</reference>
<dbReference type="PANTHER" id="PTHR11432">
    <property type="entry name" value="NADH DEHYDROGENASE SUBUNIT 1"/>
    <property type="match status" value="1"/>
</dbReference>
<dbReference type="InterPro" id="IPR001694">
    <property type="entry name" value="NADH_UbQ_OxRdtase_su1/FPO"/>
</dbReference>
<dbReference type="GO" id="GO:0005743">
    <property type="term" value="C:mitochondrial inner membrane"/>
    <property type="evidence" value="ECO:0007669"/>
    <property type="project" value="UniProtKB-SubCell"/>
</dbReference>
<protein>
    <recommendedName>
        <fullName evidence="3 10">NADH-ubiquinone oxidoreductase chain 1</fullName>
        <ecNumber evidence="10">7.1.1.2</ecNumber>
    </recommendedName>
</protein>
<keyword evidence="4" id="KW-0813">Transport</keyword>
<evidence type="ECO:0000256" key="9">
    <source>
        <dbReference type="RuleBase" id="RU000471"/>
    </source>
</evidence>
<feature type="transmembrane region" description="Helical" evidence="11">
    <location>
        <begin position="174"/>
        <end position="192"/>
    </location>
</feature>
<comment type="subcellular location">
    <subcellularLocation>
        <location evidence="1">Membrane</location>
        <topology evidence="1">Multi-pass membrane protein</topology>
    </subcellularLocation>
    <subcellularLocation>
        <location evidence="9">Mitochondrion inner membrane</location>
        <topology evidence="9">Multi-pass membrane protein</topology>
    </subcellularLocation>
</comment>
<dbReference type="GO" id="GO:0003954">
    <property type="term" value="F:NADH dehydrogenase activity"/>
    <property type="evidence" value="ECO:0007669"/>
    <property type="project" value="TreeGrafter"/>
</dbReference>
<keyword evidence="8 11" id="KW-0472">Membrane</keyword>
<comment type="catalytic activity">
    <reaction evidence="10">
        <text>a ubiquinone + NADH + 5 H(+)(in) = a ubiquinol + NAD(+) + 4 H(+)(out)</text>
        <dbReference type="Rhea" id="RHEA:29091"/>
        <dbReference type="Rhea" id="RHEA-COMP:9565"/>
        <dbReference type="Rhea" id="RHEA-COMP:9566"/>
        <dbReference type="ChEBI" id="CHEBI:15378"/>
        <dbReference type="ChEBI" id="CHEBI:16389"/>
        <dbReference type="ChEBI" id="CHEBI:17976"/>
        <dbReference type="ChEBI" id="CHEBI:57540"/>
        <dbReference type="ChEBI" id="CHEBI:57945"/>
        <dbReference type="EC" id="7.1.1.2"/>
    </reaction>
</comment>
<geneLocation type="mitochondrion" evidence="12"/>
<evidence type="ECO:0000256" key="1">
    <source>
        <dbReference type="ARBA" id="ARBA00004141"/>
    </source>
</evidence>
<proteinExistence type="inferred from homology"/>
<dbReference type="PROSITE" id="PS00668">
    <property type="entry name" value="COMPLEX1_ND1_2"/>
    <property type="match status" value="1"/>
</dbReference>
<evidence type="ECO:0000313" key="12">
    <source>
        <dbReference type="EMBL" id="QXJ80349.1"/>
    </source>
</evidence>
<evidence type="ECO:0000256" key="7">
    <source>
        <dbReference type="ARBA" id="ARBA00023075"/>
    </source>
</evidence>
<keyword evidence="6 11" id="KW-1133">Transmembrane helix</keyword>
<organism evidence="12">
    <name type="scientific">Trichuris sp. KE396</name>
    <dbReference type="NCBI Taxonomy" id="2856032"/>
    <lineage>
        <taxon>Eukaryota</taxon>
        <taxon>Metazoa</taxon>
        <taxon>Ecdysozoa</taxon>
        <taxon>Nematoda</taxon>
        <taxon>Enoplea</taxon>
        <taxon>Dorylaimia</taxon>
        <taxon>Trichinellida</taxon>
        <taxon>Trichuridae</taxon>
        <taxon>Trichuris</taxon>
    </lineage>
</organism>